<gene>
    <name evidence="2" type="ORF">FHR99_001429</name>
</gene>
<comment type="caution">
    <text evidence="2">The sequence shown here is derived from an EMBL/GenBank/DDBJ whole genome shotgun (WGS) entry which is preliminary data.</text>
</comment>
<keyword evidence="1" id="KW-1133">Transmembrane helix</keyword>
<evidence type="ECO:0000256" key="1">
    <source>
        <dbReference type="SAM" id="Phobius"/>
    </source>
</evidence>
<dbReference type="InterPro" id="IPR005625">
    <property type="entry name" value="PepSY-ass_TM"/>
</dbReference>
<feature type="transmembrane region" description="Helical" evidence="1">
    <location>
        <begin position="140"/>
        <end position="161"/>
    </location>
</feature>
<sequence>MSVLSPSHPTRKALRRWHKLAGLCATLLLMVTGISGSLLAAKPLLLTWLFAAPLPPNYGIEQIALDLDHLALQIPSEQQGLVKAPNADEPYWQIITNEQRRLLLAPETLEVLADHHWLLPVLEWLRVFHTELLAGLWGEILLLVMSALTLFLLLSGLWLWWPARRRIKIRWLLPRRLHRKHLIQYHRHTGALCLPVVLTVVLSGTILIEQRVQRALFPATRTVSPPAAPEAAATPGSLPASALFKQAAAQVPNAWPSYLRIPSHDDPQFRSRFRLAGEWDPNGRTVVKVNGDGSIEPFKSADTLPMGKKLMKTLYPLHTAYGLNSLYQWLVIMSGLIACWMAGTGFVHWLQRRKAG</sequence>
<proteinExistence type="predicted"/>
<dbReference type="Pfam" id="PF03929">
    <property type="entry name" value="PepSY_TM"/>
    <property type="match status" value="1"/>
</dbReference>
<protein>
    <submittedName>
        <fullName evidence="2">Putative iron-regulated membrane protein</fullName>
    </submittedName>
</protein>
<keyword evidence="1" id="KW-0472">Membrane</keyword>
<feature type="transmembrane region" description="Helical" evidence="1">
    <location>
        <begin position="189"/>
        <end position="208"/>
    </location>
</feature>
<name>A0A7W4Z5G5_9GAMM</name>
<dbReference type="PANTHER" id="PTHR34219:SF3">
    <property type="entry name" value="BLL7967 PROTEIN"/>
    <property type="match status" value="1"/>
</dbReference>
<evidence type="ECO:0000313" key="3">
    <source>
        <dbReference type="Proteomes" id="UP000537130"/>
    </source>
</evidence>
<feature type="transmembrane region" description="Helical" evidence="1">
    <location>
        <begin position="326"/>
        <end position="350"/>
    </location>
</feature>
<dbReference type="Proteomes" id="UP000537130">
    <property type="component" value="Unassembled WGS sequence"/>
</dbReference>
<keyword evidence="1" id="KW-0812">Transmembrane</keyword>
<dbReference type="PANTHER" id="PTHR34219">
    <property type="entry name" value="IRON-REGULATED INNER MEMBRANE PROTEIN-RELATED"/>
    <property type="match status" value="1"/>
</dbReference>
<reference evidence="2 3" key="1">
    <citation type="submission" date="2020-08" db="EMBL/GenBank/DDBJ databases">
        <title>Genomic Encyclopedia of Type Strains, Phase III (KMG-III): the genomes of soil and plant-associated and newly described type strains.</title>
        <authorList>
            <person name="Whitman W."/>
        </authorList>
    </citation>
    <scope>NUCLEOTIDE SEQUENCE [LARGE SCALE GENOMIC DNA]</scope>
    <source>
        <strain evidence="2 3">CECT 8654</strain>
    </source>
</reference>
<keyword evidence="3" id="KW-1185">Reference proteome</keyword>
<accession>A0A7W4Z5G5</accession>
<evidence type="ECO:0000313" key="2">
    <source>
        <dbReference type="EMBL" id="MBB3047193.1"/>
    </source>
</evidence>
<organism evidence="2 3">
    <name type="scientific">Litorivivens lipolytica</name>
    <dbReference type="NCBI Taxonomy" id="1524264"/>
    <lineage>
        <taxon>Bacteria</taxon>
        <taxon>Pseudomonadati</taxon>
        <taxon>Pseudomonadota</taxon>
        <taxon>Gammaproteobacteria</taxon>
        <taxon>Litorivivens</taxon>
    </lineage>
</organism>
<dbReference type="RefSeq" id="WP_183409832.1">
    <property type="nucleotide sequence ID" value="NZ_JACHWY010000001.1"/>
</dbReference>
<dbReference type="AlphaFoldDB" id="A0A7W4Z5G5"/>
<dbReference type="EMBL" id="JACHWY010000001">
    <property type="protein sequence ID" value="MBB3047193.1"/>
    <property type="molecule type" value="Genomic_DNA"/>
</dbReference>